<comment type="subcellular location">
    <subcellularLocation>
        <location evidence="1">Membrane</location>
    </subcellularLocation>
</comment>
<dbReference type="PRINTS" id="PR00237">
    <property type="entry name" value="GPCRRHODOPSN"/>
</dbReference>
<evidence type="ECO:0000256" key="5">
    <source>
        <dbReference type="RuleBase" id="RU000688"/>
    </source>
</evidence>
<dbReference type="PROSITE" id="PS00237">
    <property type="entry name" value="G_PROTEIN_RECEP_F1_1"/>
    <property type="match status" value="1"/>
</dbReference>
<dbReference type="RefSeq" id="XP_013398924.1">
    <property type="nucleotide sequence ID" value="XM_013543470.1"/>
</dbReference>
<evidence type="ECO:0000256" key="3">
    <source>
        <dbReference type="ARBA" id="ARBA00022989"/>
    </source>
</evidence>
<keyword evidence="5" id="KW-0807">Transducer</keyword>
<evidence type="ECO:0000256" key="2">
    <source>
        <dbReference type="ARBA" id="ARBA00022692"/>
    </source>
</evidence>
<feature type="transmembrane region" description="Helical" evidence="6">
    <location>
        <begin position="206"/>
        <end position="228"/>
    </location>
</feature>
<evidence type="ECO:0000256" key="4">
    <source>
        <dbReference type="ARBA" id="ARBA00023136"/>
    </source>
</evidence>
<dbReference type="PROSITE" id="PS50262">
    <property type="entry name" value="G_PROTEIN_RECEP_F1_2"/>
    <property type="match status" value="1"/>
</dbReference>
<dbReference type="Gene3D" id="1.20.1070.10">
    <property type="entry name" value="Rhodopsin 7-helix transmembrane proteins"/>
    <property type="match status" value="1"/>
</dbReference>
<evidence type="ECO:0000256" key="6">
    <source>
        <dbReference type="SAM" id="Phobius"/>
    </source>
</evidence>
<sequence length="398" mass="45046">MHNNTSTCASTNITVASTDEHGDHFAFAVDTVLTGCVCFVGIVVNMLTFAVLWVDRLRSSTFYFLLALSVADTCYLVHALLFQFFRSIYPKTGLLQGYFRAWPYIEPFEYPLGMMALTASIWIIMMVAVDRYVAIAHPFKISNWSTAGRNRLKLTVLILVDVVFNSLWFFRQRTEKTWNECTHTMEVRVVPFAIGLHQGTRMAHSISFLTFVYGIPLLVLLISSFLLVNTLRQNRSERQQLSHSFQSIKIREREGRITAMLIVIVILYLLCQTPVFVNHILYAQEGRVDLGPNHRYYNIITNFLVAFNSAFNFFVYYIFVRGFRKRSKDVLCCCCHGNGPMTSASTLQRSTVMSYSVMTVDSRCACTSVMELAGVAGETSMDKLGGSSNLAPPCVMPE</sequence>
<dbReference type="AlphaFoldDB" id="A0A1S3IN08"/>
<evidence type="ECO:0000256" key="1">
    <source>
        <dbReference type="ARBA" id="ARBA00004370"/>
    </source>
</evidence>
<dbReference type="GO" id="GO:0016020">
    <property type="term" value="C:membrane"/>
    <property type="evidence" value="ECO:0007669"/>
    <property type="project" value="UniProtKB-SubCell"/>
</dbReference>
<feature type="domain" description="G-protein coupled receptors family 1 profile" evidence="7">
    <location>
        <begin position="44"/>
        <end position="316"/>
    </location>
</feature>
<evidence type="ECO:0000313" key="9">
    <source>
        <dbReference type="RefSeq" id="XP_013398924.1"/>
    </source>
</evidence>
<reference evidence="9" key="1">
    <citation type="submission" date="2025-08" db="UniProtKB">
        <authorList>
            <consortium name="RefSeq"/>
        </authorList>
    </citation>
    <scope>IDENTIFICATION</scope>
    <source>
        <tissue evidence="9">Gonads</tissue>
    </source>
</reference>
<dbReference type="InterPro" id="IPR052954">
    <property type="entry name" value="GPCR-Ligand_Int"/>
</dbReference>
<feature type="transmembrane region" description="Helical" evidence="6">
    <location>
        <begin position="32"/>
        <end position="54"/>
    </location>
</feature>
<accession>A0A1S3IN08</accession>
<dbReference type="OMA" id="YDISNEG"/>
<evidence type="ECO:0000259" key="7">
    <source>
        <dbReference type="PROSITE" id="PS50262"/>
    </source>
</evidence>
<dbReference type="PANTHER" id="PTHR46641:SF2">
    <property type="entry name" value="FMRFAMIDE RECEPTOR"/>
    <property type="match status" value="1"/>
</dbReference>
<dbReference type="Proteomes" id="UP000085678">
    <property type="component" value="Unplaced"/>
</dbReference>
<keyword evidence="8" id="KW-1185">Reference proteome</keyword>
<gene>
    <name evidence="9" type="primary">LOC106165306</name>
</gene>
<dbReference type="InParanoid" id="A0A1S3IN08"/>
<feature type="transmembrane region" description="Helical" evidence="6">
    <location>
        <begin position="296"/>
        <end position="319"/>
    </location>
</feature>
<dbReference type="PANTHER" id="PTHR46641">
    <property type="entry name" value="FMRFAMIDE RECEPTOR-RELATED"/>
    <property type="match status" value="1"/>
</dbReference>
<feature type="transmembrane region" description="Helical" evidence="6">
    <location>
        <begin position="112"/>
        <end position="133"/>
    </location>
</feature>
<dbReference type="Pfam" id="PF00001">
    <property type="entry name" value="7tm_1"/>
    <property type="match status" value="1"/>
</dbReference>
<dbReference type="InterPro" id="IPR017452">
    <property type="entry name" value="GPCR_Rhodpsn_7TM"/>
</dbReference>
<dbReference type="KEGG" id="lak:106165306"/>
<evidence type="ECO:0000313" key="8">
    <source>
        <dbReference type="Proteomes" id="UP000085678"/>
    </source>
</evidence>
<feature type="transmembrane region" description="Helical" evidence="6">
    <location>
        <begin position="257"/>
        <end position="276"/>
    </location>
</feature>
<feature type="transmembrane region" description="Helical" evidence="6">
    <location>
        <begin position="154"/>
        <end position="170"/>
    </location>
</feature>
<dbReference type="SUPFAM" id="SSF81321">
    <property type="entry name" value="Family A G protein-coupled receptor-like"/>
    <property type="match status" value="1"/>
</dbReference>
<dbReference type="GO" id="GO:0004930">
    <property type="term" value="F:G protein-coupled receptor activity"/>
    <property type="evidence" value="ECO:0007669"/>
    <property type="project" value="UniProtKB-KW"/>
</dbReference>
<protein>
    <submittedName>
        <fullName evidence="9">FMRFamide receptor</fullName>
    </submittedName>
</protein>
<dbReference type="SMART" id="SM01381">
    <property type="entry name" value="7TM_GPCR_Srsx"/>
    <property type="match status" value="1"/>
</dbReference>
<dbReference type="GeneID" id="106165306"/>
<keyword evidence="4 6" id="KW-0472">Membrane</keyword>
<organism evidence="8 9">
    <name type="scientific">Lingula anatina</name>
    <name type="common">Brachiopod</name>
    <name type="synonym">Lingula unguis</name>
    <dbReference type="NCBI Taxonomy" id="7574"/>
    <lineage>
        <taxon>Eukaryota</taxon>
        <taxon>Metazoa</taxon>
        <taxon>Spiralia</taxon>
        <taxon>Lophotrochozoa</taxon>
        <taxon>Brachiopoda</taxon>
        <taxon>Linguliformea</taxon>
        <taxon>Lingulata</taxon>
        <taxon>Lingulida</taxon>
        <taxon>Linguloidea</taxon>
        <taxon>Lingulidae</taxon>
        <taxon>Lingula</taxon>
    </lineage>
</organism>
<dbReference type="OrthoDB" id="10011262at2759"/>
<proteinExistence type="inferred from homology"/>
<keyword evidence="2 5" id="KW-0812">Transmembrane</keyword>
<keyword evidence="5" id="KW-0297">G-protein coupled receptor</keyword>
<keyword evidence="5 9" id="KW-0675">Receptor</keyword>
<comment type="similarity">
    <text evidence="5">Belongs to the G-protein coupled receptor 1 family.</text>
</comment>
<feature type="transmembrane region" description="Helical" evidence="6">
    <location>
        <begin position="61"/>
        <end position="85"/>
    </location>
</feature>
<name>A0A1S3IN08_LINAN</name>
<keyword evidence="3 6" id="KW-1133">Transmembrane helix</keyword>
<dbReference type="InterPro" id="IPR000276">
    <property type="entry name" value="GPCR_Rhodpsn"/>
</dbReference>
<dbReference type="CDD" id="cd14978">
    <property type="entry name" value="7tmA_FMRFamide_R-like"/>
    <property type="match status" value="1"/>
</dbReference>